<dbReference type="InterPro" id="IPR036634">
    <property type="entry name" value="PRD_sf"/>
</dbReference>
<feature type="domain" description="PRD" evidence="1">
    <location>
        <begin position="1"/>
        <end position="91"/>
    </location>
</feature>
<dbReference type="Gene3D" id="1.10.1790.10">
    <property type="entry name" value="PRD domain"/>
    <property type="match status" value="1"/>
</dbReference>
<dbReference type="GO" id="GO:0006355">
    <property type="term" value="P:regulation of DNA-templated transcription"/>
    <property type="evidence" value="ECO:0007669"/>
    <property type="project" value="InterPro"/>
</dbReference>
<reference evidence="2 3" key="1">
    <citation type="submission" date="2014-12" db="EMBL/GenBank/DDBJ databases">
        <title>Draft genome sequences of 29 type strains of Enterococci.</title>
        <authorList>
            <person name="Zhong Z."/>
            <person name="Sun Z."/>
            <person name="Liu W."/>
            <person name="Zhang W."/>
            <person name="Zhang H."/>
        </authorList>
    </citation>
    <scope>NUCLEOTIDE SEQUENCE [LARGE SCALE GENOMIC DNA]</scope>
    <source>
        <strain evidence="2 3">DSM 15687</strain>
    </source>
</reference>
<keyword evidence="3" id="KW-1185">Reference proteome</keyword>
<dbReference type="EMBL" id="JXLB01000011">
    <property type="protein sequence ID" value="OJG81152.1"/>
    <property type="molecule type" value="Genomic_DNA"/>
</dbReference>
<protein>
    <submittedName>
        <fullName evidence="2">PRD domain-containing protein</fullName>
    </submittedName>
</protein>
<evidence type="ECO:0000313" key="3">
    <source>
        <dbReference type="Proteomes" id="UP000182152"/>
    </source>
</evidence>
<organism evidence="2 3">
    <name type="scientific">Enterococcus ratti</name>
    <dbReference type="NCBI Taxonomy" id="150033"/>
    <lineage>
        <taxon>Bacteria</taxon>
        <taxon>Bacillati</taxon>
        <taxon>Bacillota</taxon>
        <taxon>Bacilli</taxon>
        <taxon>Lactobacillales</taxon>
        <taxon>Enterococcaceae</taxon>
        <taxon>Enterococcus</taxon>
    </lineage>
</organism>
<evidence type="ECO:0000259" key="1">
    <source>
        <dbReference type="PROSITE" id="PS51372"/>
    </source>
</evidence>
<gene>
    <name evidence="2" type="ORF">RV14_GL000307</name>
</gene>
<dbReference type="PROSITE" id="PS51372">
    <property type="entry name" value="PRD_2"/>
    <property type="match status" value="1"/>
</dbReference>
<comment type="caution">
    <text evidence="2">The sequence shown here is derived from an EMBL/GenBank/DDBJ whole genome shotgun (WGS) entry which is preliminary data.</text>
</comment>
<evidence type="ECO:0000313" key="2">
    <source>
        <dbReference type="EMBL" id="OJG81152.1"/>
    </source>
</evidence>
<dbReference type="AlphaFoldDB" id="A0A1L8WK33"/>
<sequence length="91" mass="10547">MALIEYTEKALEKAGVQPVELQWTILINHLNEMIGREKEKRFIGKVDPEMFSEVSKESLDIADRITKKIGQLPKDEMYVLSIHFESAKQNQ</sequence>
<dbReference type="Proteomes" id="UP000182152">
    <property type="component" value="Unassembled WGS sequence"/>
</dbReference>
<dbReference type="STRING" id="150033.RV14_GL000307"/>
<dbReference type="SUPFAM" id="SSF63520">
    <property type="entry name" value="PTS-regulatory domain, PRD"/>
    <property type="match status" value="1"/>
</dbReference>
<accession>A0A1L8WK33</accession>
<dbReference type="Pfam" id="PF00874">
    <property type="entry name" value="PRD"/>
    <property type="match status" value="1"/>
</dbReference>
<name>A0A1L8WK33_9ENTE</name>
<proteinExistence type="predicted"/>
<dbReference type="InterPro" id="IPR020044">
    <property type="entry name" value="PRD_EF0829/AHA3910"/>
</dbReference>
<dbReference type="InterPro" id="IPR011608">
    <property type="entry name" value="PRD"/>
</dbReference>
<dbReference type="NCBIfam" id="TIGR03582">
    <property type="entry name" value="EF_0829"/>
    <property type="match status" value="1"/>
</dbReference>